<dbReference type="AlphaFoldDB" id="X0XBK3"/>
<evidence type="ECO:0000313" key="1">
    <source>
        <dbReference type="EMBL" id="GAG40445.1"/>
    </source>
</evidence>
<comment type="caution">
    <text evidence="1">The sequence shown here is derived from an EMBL/GenBank/DDBJ whole genome shotgun (WGS) entry which is preliminary data.</text>
</comment>
<feature type="non-terminal residue" evidence="1">
    <location>
        <position position="1"/>
    </location>
</feature>
<name>X0XBK3_9ZZZZ</name>
<sequence>SRNGVWLAWGSPDSKVIGNMRGHSTETWVYVYYATYPYYYYPYYGPYGPGFGFFGDPFYDPFYYSLIPPSIPYPNKTVTFSNSRVMSFQYLEPN</sequence>
<gene>
    <name evidence="1" type="ORF">S01H1_69534</name>
</gene>
<dbReference type="EMBL" id="BARS01046178">
    <property type="protein sequence ID" value="GAG40445.1"/>
    <property type="molecule type" value="Genomic_DNA"/>
</dbReference>
<reference evidence="1" key="1">
    <citation type="journal article" date="2014" name="Front. Microbiol.">
        <title>High frequency of phylogenetically diverse reductive dehalogenase-homologous genes in deep subseafloor sedimentary metagenomes.</title>
        <authorList>
            <person name="Kawai M."/>
            <person name="Futagami T."/>
            <person name="Toyoda A."/>
            <person name="Takaki Y."/>
            <person name="Nishi S."/>
            <person name="Hori S."/>
            <person name="Arai W."/>
            <person name="Tsubouchi T."/>
            <person name="Morono Y."/>
            <person name="Uchiyama I."/>
            <person name="Ito T."/>
            <person name="Fujiyama A."/>
            <person name="Inagaki F."/>
            <person name="Takami H."/>
        </authorList>
    </citation>
    <scope>NUCLEOTIDE SEQUENCE</scope>
    <source>
        <strain evidence="1">Expedition CK06-06</strain>
    </source>
</reference>
<proteinExistence type="predicted"/>
<accession>X0XBK3</accession>
<protein>
    <submittedName>
        <fullName evidence="1">Uncharacterized protein</fullName>
    </submittedName>
</protein>
<organism evidence="1">
    <name type="scientific">marine sediment metagenome</name>
    <dbReference type="NCBI Taxonomy" id="412755"/>
    <lineage>
        <taxon>unclassified sequences</taxon>
        <taxon>metagenomes</taxon>
        <taxon>ecological metagenomes</taxon>
    </lineage>
</organism>